<dbReference type="InterPro" id="IPR029026">
    <property type="entry name" value="tRNA_m1G_MTases_N"/>
</dbReference>
<dbReference type="Gene3D" id="3.30.1330.30">
    <property type="match status" value="1"/>
</dbReference>
<evidence type="ECO:0000313" key="4">
    <source>
        <dbReference type="EMBL" id="AFM11768.1"/>
    </source>
</evidence>
<evidence type="ECO:0000259" key="3">
    <source>
        <dbReference type="Pfam" id="PF00588"/>
    </source>
</evidence>
<dbReference type="SUPFAM" id="SSF55315">
    <property type="entry name" value="L30e-like"/>
    <property type="match status" value="1"/>
</dbReference>
<dbReference type="GO" id="GO:0005829">
    <property type="term" value="C:cytosol"/>
    <property type="evidence" value="ECO:0007669"/>
    <property type="project" value="TreeGrafter"/>
</dbReference>
<dbReference type="HOGENOM" id="CLU_021322_3_3_12"/>
<dbReference type="KEGG" id="tpx:Turpa_1120"/>
<dbReference type="GO" id="GO:0008173">
    <property type="term" value="F:RNA methyltransferase activity"/>
    <property type="evidence" value="ECO:0007669"/>
    <property type="project" value="InterPro"/>
</dbReference>
<evidence type="ECO:0000256" key="2">
    <source>
        <dbReference type="ARBA" id="ARBA00022679"/>
    </source>
</evidence>
<dbReference type="GO" id="GO:0032259">
    <property type="term" value="P:methylation"/>
    <property type="evidence" value="ECO:0007669"/>
    <property type="project" value="UniProtKB-KW"/>
</dbReference>
<evidence type="ECO:0000256" key="1">
    <source>
        <dbReference type="ARBA" id="ARBA00022603"/>
    </source>
</evidence>
<dbReference type="InterPro" id="IPR004441">
    <property type="entry name" value="rRNA_MeTrfase_TrmH"/>
</dbReference>
<proteinExistence type="predicted"/>
<dbReference type="InterPro" id="IPR001537">
    <property type="entry name" value="SpoU_MeTrfase"/>
</dbReference>
<reference evidence="4 5" key="1">
    <citation type="submission" date="2012-06" db="EMBL/GenBank/DDBJ databases">
        <title>The complete chromosome of genome of Turneriella parva DSM 21527.</title>
        <authorList>
            <consortium name="US DOE Joint Genome Institute (JGI-PGF)"/>
            <person name="Lucas S."/>
            <person name="Han J."/>
            <person name="Lapidus A."/>
            <person name="Bruce D."/>
            <person name="Goodwin L."/>
            <person name="Pitluck S."/>
            <person name="Peters L."/>
            <person name="Kyrpides N."/>
            <person name="Mavromatis K."/>
            <person name="Ivanova N."/>
            <person name="Mikhailova N."/>
            <person name="Chertkov O."/>
            <person name="Detter J.C."/>
            <person name="Tapia R."/>
            <person name="Han C."/>
            <person name="Land M."/>
            <person name="Hauser L."/>
            <person name="Markowitz V."/>
            <person name="Cheng J.-F."/>
            <person name="Hugenholtz P."/>
            <person name="Woyke T."/>
            <person name="Wu D."/>
            <person name="Gronow S."/>
            <person name="Wellnitz S."/>
            <person name="Brambilla E."/>
            <person name="Klenk H.-P."/>
            <person name="Eisen J.A."/>
        </authorList>
    </citation>
    <scope>NUCLEOTIDE SEQUENCE [LARGE SCALE GENOMIC DNA]</scope>
    <source>
        <strain evidence="5">ATCC BAA-1111 / DSM 21527 / NCTC 11395 / H</strain>
    </source>
</reference>
<accession>I4B3B1</accession>
<dbReference type="InterPro" id="IPR029028">
    <property type="entry name" value="Alpha/beta_knot_MTases"/>
</dbReference>
<dbReference type="GO" id="GO:0003723">
    <property type="term" value="F:RNA binding"/>
    <property type="evidence" value="ECO:0007669"/>
    <property type="project" value="InterPro"/>
</dbReference>
<dbReference type="GO" id="GO:0006396">
    <property type="term" value="P:RNA processing"/>
    <property type="evidence" value="ECO:0007669"/>
    <property type="project" value="InterPro"/>
</dbReference>
<keyword evidence="2" id="KW-0808">Transferase</keyword>
<dbReference type="PANTHER" id="PTHR46429">
    <property type="entry name" value="23S RRNA (GUANOSINE-2'-O-)-METHYLTRANSFERASE RLMB"/>
    <property type="match status" value="1"/>
</dbReference>
<dbReference type="Proteomes" id="UP000006048">
    <property type="component" value="Chromosome"/>
</dbReference>
<keyword evidence="5" id="KW-1185">Reference proteome</keyword>
<dbReference type="SUPFAM" id="SSF75217">
    <property type="entry name" value="alpha/beta knot"/>
    <property type="match status" value="1"/>
</dbReference>
<dbReference type="InterPro" id="IPR029064">
    <property type="entry name" value="Ribosomal_eL30-like_sf"/>
</dbReference>
<dbReference type="AlphaFoldDB" id="I4B3B1"/>
<dbReference type="CDD" id="cd18095">
    <property type="entry name" value="SpoU-like_rRNA-MTase"/>
    <property type="match status" value="1"/>
</dbReference>
<protein>
    <submittedName>
        <fullName evidence="4">tRNA/rRNA methyltransferase (SpoU)</fullName>
    </submittedName>
</protein>
<dbReference type="EMBL" id="CP002959">
    <property type="protein sequence ID" value="AFM11768.1"/>
    <property type="molecule type" value="Genomic_DNA"/>
</dbReference>
<organism evidence="4 5">
    <name type="scientific">Turneriella parva (strain ATCC BAA-1111 / DSM 21527 / NCTC 11395 / H)</name>
    <name type="common">Leptospira parva</name>
    <dbReference type="NCBI Taxonomy" id="869212"/>
    <lineage>
        <taxon>Bacteria</taxon>
        <taxon>Pseudomonadati</taxon>
        <taxon>Spirochaetota</taxon>
        <taxon>Spirochaetia</taxon>
        <taxon>Leptospirales</taxon>
        <taxon>Leptospiraceae</taxon>
        <taxon>Turneriella</taxon>
    </lineage>
</organism>
<name>I4B3B1_TURPD</name>
<gene>
    <name evidence="4" type="ordered locus">Turpa_1120</name>
</gene>
<dbReference type="Gene3D" id="3.40.1280.10">
    <property type="match status" value="1"/>
</dbReference>
<feature type="domain" description="tRNA/rRNA methyltransferase SpoU type" evidence="3">
    <location>
        <begin position="125"/>
        <end position="265"/>
    </location>
</feature>
<dbReference type="Pfam" id="PF00588">
    <property type="entry name" value="SpoU_methylase"/>
    <property type="match status" value="1"/>
</dbReference>
<dbReference type="OrthoDB" id="9794400at2"/>
<dbReference type="STRING" id="869212.Turpa_1120"/>
<dbReference type="RefSeq" id="WP_014802285.1">
    <property type="nucleotide sequence ID" value="NC_018020.1"/>
</dbReference>
<evidence type="ECO:0000313" key="5">
    <source>
        <dbReference type="Proteomes" id="UP000006048"/>
    </source>
</evidence>
<keyword evidence="1 4" id="KW-0489">Methyltransferase</keyword>
<dbReference type="PANTHER" id="PTHR46429:SF2">
    <property type="entry name" value="TRNA_RRNA METHYLTRANSFERASE"/>
    <property type="match status" value="1"/>
</dbReference>
<sequence>MAKLLISSIESFDTPELEPYRTLRQVDEHEQAGIFVATNAKVVQRLLASRFGVISVLLTKEWFAAIESALRSRVEDEIIVYIGDKVLLEKITGYHVHQGALAVGKILAQPNIDTLLASSSRPLLVAAVEGIASAENLGAIVRSCAAFGAHFLIVGETCVSPFQRRSVSGSMGSIFEMPIVRSENLLATISRLRAHGVRCLATDLSPDAKKLSAVDLCGDVCFVFGAEGPGLSDAVISACDEIVEIPMPSHMNSLNVAAAAAVFLYEAVRQRE</sequence>